<dbReference type="OrthoDB" id="5066999at2"/>
<keyword evidence="2" id="KW-1185">Reference proteome</keyword>
<dbReference type="AlphaFoldDB" id="A0A1Y0I389"/>
<dbReference type="Proteomes" id="UP000196027">
    <property type="component" value="Chromosome"/>
</dbReference>
<dbReference type="EMBL" id="CP021425">
    <property type="protein sequence ID" value="ARU54968.1"/>
    <property type="molecule type" value="Genomic_DNA"/>
</dbReference>
<dbReference type="RefSeq" id="WP_087460121.1">
    <property type="nucleotide sequence ID" value="NZ_CP021425.1"/>
</dbReference>
<dbReference type="InterPro" id="IPR053165">
    <property type="entry name" value="HSI-I_assembly_Hcp1"/>
</dbReference>
<name>A0A1Y0I389_9GAMM</name>
<gene>
    <name evidence="1" type="ORF">OLMES_0881</name>
</gene>
<protein>
    <submittedName>
        <fullName evidence="1">Hemolysin-coregulated protein</fullName>
    </submittedName>
</protein>
<evidence type="ECO:0000313" key="2">
    <source>
        <dbReference type="Proteomes" id="UP000196027"/>
    </source>
</evidence>
<organism evidence="1 2">
    <name type="scientific">Oleiphilus messinensis</name>
    <dbReference type="NCBI Taxonomy" id="141451"/>
    <lineage>
        <taxon>Bacteria</taxon>
        <taxon>Pseudomonadati</taxon>
        <taxon>Pseudomonadota</taxon>
        <taxon>Gammaproteobacteria</taxon>
        <taxon>Oceanospirillales</taxon>
        <taxon>Oleiphilaceae</taxon>
        <taxon>Oleiphilus</taxon>
    </lineage>
</organism>
<dbReference type="PANTHER" id="PTHR36152">
    <property type="entry name" value="CYTOPLASMIC PROTEIN-RELATED"/>
    <property type="match status" value="1"/>
</dbReference>
<dbReference type="Gene3D" id="2.30.110.20">
    <property type="entry name" value="Hcp1-like"/>
    <property type="match status" value="1"/>
</dbReference>
<dbReference type="Pfam" id="PF05638">
    <property type="entry name" value="T6SS_HCP"/>
    <property type="match status" value="1"/>
</dbReference>
<dbReference type="InterPro" id="IPR036624">
    <property type="entry name" value="Hcp1-lik_sf"/>
</dbReference>
<sequence>MAIFMQWDGGSIKGNVTAEGYTDWIKLENVQFGVGRGITMEAGNMSNREATRPSLSEVSVSKVMDGASSGLFQESLVGSDGKKVVIAVVKTGADKVEEYVKYELEDALFSSYSMSAGDSGPPFENLAISYSKISMIYTAADKGNTAGNQGIVGYDLQLGKKA</sequence>
<evidence type="ECO:0000313" key="1">
    <source>
        <dbReference type="EMBL" id="ARU54968.1"/>
    </source>
</evidence>
<dbReference type="InterPro" id="IPR008514">
    <property type="entry name" value="T6SS_Hcp"/>
</dbReference>
<accession>A0A1Y0I389</accession>
<proteinExistence type="predicted"/>
<reference evidence="1 2" key="1">
    <citation type="submission" date="2017-05" db="EMBL/GenBank/DDBJ databases">
        <title>Genomic insights into alkan degradation activity of Oleiphilus messinensis.</title>
        <authorList>
            <person name="Kozyavkin S.A."/>
            <person name="Slesarev A.I."/>
            <person name="Golyshin P.N."/>
            <person name="Korzhenkov A."/>
            <person name="Golyshina O.N."/>
            <person name="Toshchakov S.V."/>
        </authorList>
    </citation>
    <scope>NUCLEOTIDE SEQUENCE [LARGE SCALE GENOMIC DNA]</scope>
    <source>
        <strain evidence="1 2">ME102</strain>
    </source>
</reference>
<dbReference type="KEGG" id="ome:OLMES_0881"/>
<dbReference type="SUPFAM" id="SSF141452">
    <property type="entry name" value="Hcp1-like"/>
    <property type="match status" value="1"/>
</dbReference>
<dbReference type="PANTHER" id="PTHR36152:SF1">
    <property type="entry name" value="UBIQUITIN-LIKE DOMAIN-CONTAINING PROTEIN"/>
    <property type="match status" value="1"/>
</dbReference>